<keyword evidence="2" id="KW-1185">Reference proteome</keyword>
<name>A0A0F3NNB0_9RICK</name>
<evidence type="ECO:0000313" key="1">
    <source>
        <dbReference type="EMBL" id="KJV69251.1"/>
    </source>
</evidence>
<protein>
    <submittedName>
        <fullName evidence="1">Uncharacterized protein</fullName>
    </submittedName>
</protein>
<dbReference type="EMBL" id="LANX01000001">
    <property type="protein sequence ID" value="KJV69251.1"/>
    <property type="molecule type" value="Genomic_DNA"/>
</dbReference>
<organism evidence="1 2">
    <name type="scientific">Candidatus Neoehrlichia procyonis str. RAC413</name>
    <dbReference type="NCBI Taxonomy" id="1359163"/>
    <lineage>
        <taxon>Bacteria</taxon>
        <taxon>Pseudomonadati</taxon>
        <taxon>Pseudomonadota</taxon>
        <taxon>Alphaproteobacteria</taxon>
        <taxon>Rickettsiales</taxon>
        <taxon>Anaplasmataceae</taxon>
        <taxon>Candidatus Neoehrlichia</taxon>
    </lineage>
</organism>
<sequence length="43" mass="5028">MICSDIFKVFDCNLKNCLLIKVTLNIKQKITYKCVNVFKSMVQ</sequence>
<dbReference type="Proteomes" id="UP000033562">
    <property type="component" value="Unassembled WGS sequence"/>
</dbReference>
<gene>
    <name evidence="1" type="ORF">NLO413_0633</name>
</gene>
<evidence type="ECO:0000313" key="2">
    <source>
        <dbReference type="Proteomes" id="UP000033562"/>
    </source>
</evidence>
<comment type="caution">
    <text evidence="1">The sequence shown here is derived from an EMBL/GenBank/DDBJ whole genome shotgun (WGS) entry which is preliminary data.</text>
</comment>
<dbReference type="STRING" id="1359163.NLO413_0633"/>
<proteinExistence type="predicted"/>
<reference evidence="1 2" key="1">
    <citation type="submission" date="2015-02" db="EMBL/GenBank/DDBJ databases">
        <title>Genome Sequencing of Rickettsiales.</title>
        <authorList>
            <person name="Daugherty S.C."/>
            <person name="Su Q."/>
            <person name="Abolude K."/>
            <person name="Beier-Sexton M."/>
            <person name="Carlyon J.A."/>
            <person name="Carter R."/>
            <person name="Day N.P."/>
            <person name="Dumler S.J."/>
            <person name="Dyachenko V."/>
            <person name="Godinez A."/>
            <person name="Kurtti T.J."/>
            <person name="Lichay M."/>
            <person name="Mullins K.E."/>
            <person name="Ott S."/>
            <person name="Pappas-Brown V."/>
            <person name="Paris D.H."/>
            <person name="Patel P."/>
            <person name="Richards A.L."/>
            <person name="Sadzewicz L."/>
            <person name="Sears K."/>
            <person name="Seidman D."/>
            <person name="Sengamalay N."/>
            <person name="Stenos J."/>
            <person name="Tallon L.J."/>
            <person name="Vincent G."/>
            <person name="Fraser C.M."/>
            <person name="Munderloh U."/>
            <person name="Dunning-Hotopp J.C."/>
        </authorList>
    </citation>
    <scope>NUCLEOTIDE SEQUENCE [LARGE SCALE GENOMIC DNA]</scope>
    <source>
        <strain evidence="1 2">RAC413</strain>
    </source>
</reference>
<dbReference type="AlphaFoldDB" id="A0A0F3NNB0"/>
<accession>A0A0F3NNB0</accession>